<feature type="signal peptide" evidence="2">
    <location>
        <begin position="1"/>
        <end position="21"/>
    </location>
</feature>
<dbReference type="EMBL" id="AP028921">
    <property type="protein sequence ID" value="BET01735.1"/>
    <property type="molecule type" value="Genomic_DNA"/>
</dbReference>
<evidence type="ECO:0000256" key="1">
    <source>
        <dbReference type="ARBA" id="ARBA00022729"/>
    </source>
</evidence>
<dbReference type="InterPro" id="IPR036846">
    <property type="entry name" value="GM2-AP_sf"/>
</dbReference>
<keyword evidence="1 2" id="KW-0732">Signal</keyword>
<evidence type="ECO:0000313" key="4">
    <source>
        <dbReference type="Proteomes" id="UP001307889"/>
    </source>
</evidence>
<proteinExistence type="predicted"/>
<gene>
    <name evidence="3" type="ORF">NTJ_14551</name>
</gene>
<feature type="chain" id="PRO_5045234513" description="MD-2-related lipid-recognition domain-containing protein" evidence="2">
    <location>
        <begin position="22"/>
        <end position="186"/>
    </location>
</feature>
<accession>A0ABN7BD05</accession>
<name>A0ABN7BD05_9HEMI</name>
<keyword evidence="4" id="KW-1185">Reference proteome</keyword>
<reference evidence="3 4" key="1">
    <citation type="submission" date="2023-09" db="EMBL/GenBank/DDBJ databases">
        <title>Nesidiocoris tenuis whole genome shotgun sequence.</title>
        <authorList>
            <person name="Shibata T."/>
            <person name="Shimoda M."/>
            <person name="Kobayashi T."/>
            <person name="Uehara T."/>
        </authorList>
    </citation>
    <scope>NUCLEOTIDE SEQUENCE [LARGE SCALE GENOMIC DNA]</scope>
    <source>
        <strain evidence="3 4">Japan</strain>
    </source>
</reference>
<evidence type="ECO:0008006" key="5">
    <source>
        <dbReference type="Google" id="ProtNLM"/>
    </source>
</evidence>
<evidence type="ECO:0000256" key="2">
    <source>
        <dbReference type="SAM" id="SignalP"/>
    </source>
</evidence>
<evidence type="ECO:0000313" key="3">
    <source>
        <dbReference type="EMBL" id="BET01735.1"/>
    </source>
</evidence>
<dbReference type="Gene3D" id="2.70.220.10">
    <property type="entry name" value="Ganglioside GM2 activator"/>
    <property type="match status" value="1"/>
</dbReference>
<protein>
    <recommendedName>
        <fullName evidence="5">MD-2-related lipid-recognition domain-containing protein</fullName>
    </recommendedName>
</protein>
<organism evidence="3 4">
    <name type="scientific">Nesidiocoris tenuis</name>
    <dbReference type="NCBI Taxonomy" id="355587"/>
    <lineage>
        <taxon>Eukaryota</taxon>
        <taxon>Metazoa</taxon>
        <taxon>Ecdysozoa</taxon>
        <taxon>Arthropoda</taxon>
        <taxon>Hexapoda</taxon>
        <taxon>Insecta</taxon>
        <taxon>Pterygota</taxon>
        <taxon>Neoptera</taxon>
        <taxon>Paraneoptera</taxon>
        <taxon>Hemiptera</taxon>
        <taxon>Heteroptera</taxon>
        <taxon>Panheteroptera</taxon>
        <taxon>Cimicomorpha</taxon>
        <taxon>Miridae</taxon>
        <taxon>Dicyphina</taxon>
        <taxon>Nesidiocoris</taxon>
    </lineage>
</organism>
<sequence length="186" mass="20558">MNWSIWHLIAANFLLQCEVMSGPSSGNEIEILSIEDCGNPETATVQVDAQLELKTSTTPVANGTIAVNETIDDKVQCKGVLDMQTDLGWQENVKTLDTRNKGICTSLNKYFGNDWFRLLSTAGPPLTGCPIRPNVYRINDILATAPLRSNPLKSGKYRFTLRCHRSENAGVEIACAKFDIDSRPLK</sequence>
<dbReference type="Proteomes" id="UP001307889">
    <property type="component" value="Chromosome 13"/>
</dbReference>